<evidence type="ECO:0000313" key="3">
    <source>
        <dbReference type="Proteomes" id="UP000823388"/>
    </source>
</evidence>
<reference evidence="2" key="1">
    <citation type="submission" date="2020-05" db="EMBL/GenBank/DDBJ databases">
        <title>WGS assembly of Panicum virgatum.</title>
        <authorList>
            <person name="Lovell J.T."/>
            <person name="Jenkins J."/>
            <person name="Shu S."/>
            <person name="Juenger T.E."/>
            <person name="Schmutz J."/>
        </authorList>
    </citation>
    <scope>NUCLEOTIDE SEQUENCE</scope>
    <source>
        <strain evidence="2">AP13</strain>
    </source>
</reference>
<organism evidence="2 3">
    <name type="scientific">Panicum virgatum</name>
    <name type="common">Blackwell switchgrass</name>
    <dbReference type="NCBI Taxonomy" id="38727"/>
    <lineage>
        <taxon>Eukaryota</taxon>
        <taxon>Viridiplantae</taxon>
        <taxon>Streptophyta</taxon>
        <taxon>Embryophyta</taxon>
        <taxon>Tracheophyta</taxon>
        <taxon>Spermatophyta</taxon>
        <taxon>Magnoliopsida</taxon>
        <taxon>Liliopsida</taxon>
        <taxon>Poales</taxon>
        <taxon>Poaceae</taxon>
        <taxon>PACMAD clade</taxon>
        <taxon>Panicoideae</taxon>
        <taxon>Panicodae</taxon>
        <taxon>Paniceae</taxon>
        <taxon>Panicinae</taxon>
        <taxon>Panicum</taxon>
        <taxon>Panicum sect. Hiantes</taxon>
    </lineage>
</organism>
<evidence type="ECO:0000313" key="2">
    <source>
        <dbReference type="EMBL" id="KAG2550986.1"/>
    </source>
</evidence>
<feature type="region of interest" description="Disordered" evidence="1">
    <location>
        <begin position="1"/>
        <end position="225"/>
    </location>
</feature>
<feature type="compositionally biased region" description="Basic residues" evidence="1">
    <location>
        <begin position="399"/>
        <end position="415"/>
    </location>
</feature>
<dbReference type="EMBL" id="CM029053">
    <property type="protein sequence ID" value="KAG2550986.1"/>
    <property type="molecule type" value="Genomic_DNA"/>
</dbReference>
<protein>
    <submittedName>
        <fullName evidence="2">Uncharacterized protein</fullName>
    </submittedName>
</protein>
<proteinExistence type="predicted"/>
<feature type="compositionally biased region" description="Low complexity" evidence="1">
    <location>
        <begin position="95"/>
        <end position="114"/>
    </location>
</feature>
<dbReference type="AlphaFoldDB" id="A0A8T0NV06"/>
<feature type="compositionally biased region" description="Low complexity" evidence="1">
    <location>
        <begin position="361"/>
        <end position="373"/>
    </location>
</feature>
<feature type="compositionally biased region" description="Basic residues" evidence="1">
    <location>
        <begin position="180"/>
        <end position="189"/>
    </location>
</feature>
<feature type="compositionally biased region" description="Low complexity" evidence="1">
    <location>
        <begin position="63"/>
        <end position="81"/>
    </location>
</feature>
<feature type="region of interest" description="Disordered" evidence="1">
    <location>
        <begin position="257"/>
        <end position="420"/>
    </location>
</feature>
<feature type="compositionally biased region" description="Basic residues" evidence="1">
    <location>
        <begin position="207"/>
        <end position="225"/>
    </location>
</feature>
<dbReference type="Proteomes" id="UP000823388">
    <property type="component" value="Chromosome 9K"/>
</dbReference>
<sequence length="432" mass="45635">MLARRPPTAPRPLPSPLEREPSPSGRPPVCQPANHPSSPFSRTPSSLPRPAGPRRTPDRRGHGAAAVGAGAGAGLRRQAGQGRRRRRGPAGHGGRVVVPGRAAAAAAAAAAAGVRDARGPARDGAPGAAQRRPPPGLRGVRRAQGDRALPGRLLARLHGVPPRHPPRLTGSGRGAGRVHGGLRPRRLRRERPQPGSLRALRGAGHGGARRRAGPRRQVLRRRLLPRLPRRVGRAQVHPAQAGGRRDAGARGQLLVARLPGGHGGGGVRPAGARRPVGPARVSPRPRDPPLVDGPAVAAHLHRRRQHHAPPQQARRRGPPRARRRRHAPAEAGGGDAAGDPRVLLPGHDGHVRQVGVRSHEPAGAAVPRAPVAGRRGRPRAGRAAAPPRREARLGQLPRAPRHRPLPLRRPRPRGHRASDTFRVSHRKAVVVA</sequence>
<gene>
    <name evidence="2" type="ORF">PVAP13_9KG365401</name>
</gene>
<feature type="compositionally biased region" description="Basic residues" evidence="1">
    <location>
        <begin position="299"/>
        <end position="326"/>
    </location>
</feature>
<feature type="compositionally biased region" description="Low complexity" evidence="1">
    <location>
        <begin position="193"/>
        <end position="202"/>
    </location>
</feature>
<comment type="caution">
    <text evidence="2">The sequence shown here is derived from an EMBL/GenBank/DDBJ whole genome shotgun (WGS) entry which is preliminary data.</text>
</comment>
<evidence type="ECO:0000256" key="1">
    <source>
        <dbReference type="SAM" id="MobiDB-lite"/>
    </source>
</evidence>
<accession>A0A8T0NV06</accession>
<feature type="compositionally biased region" description="Polar residues" evidence="1">
    <location>
        <begin position="34"/>
        <end position="46"/>
    </location>
</feature>
<feature type="compositionally biased region" description="Low complexity" evidence="1">
    <location>
        <begin position="269"/>
        <end position="281"/>
    </location>
</feature>
<keyword evidence="3" id="KW-1185">Reference proteome</keyword>
<name>A0A8T0NV06_PANVG</name>
<feature type="compositionally biased region" description="Low complexity" evidence="1">
    <location>
        <begin position="122"/>
        <end position="131"/>
    </location>
</feature>